<evidence type="ECO:0000256" key="2">
    <source>
        <dbReference type="ARBA" id="ARBA00022729"/>
    </source>
</evidence>
<dbReference type="SUPFAM" id="SSF103088">
    <property type="entry name" value="OmpA-like"/>
    <property type="match status" value="1"/>
</dbReference>
<dbReference type="InterPro" id="IPR006665">
    <property type="entry name" value="OmpA-like"/>
</dbReference>
<dbReference type="RefSeq" id="WP_099026361.1">
    <property type="nucleotide sequence ID" value="NZ_JANIDW010000001.1"/>
</dbReference>
<dbReference type="CDD" id="cd07185">
    <property type="entry name" value="OmpA_C-like"/>
    <property type="match status" value="1"/>
</dbReference>
<evidence type="ECO:0000256" key="1">
    <source>
        <dbReference type="ARBA" id="ARBA00022618"/>
    </source>
</evidence>
<keyword evidence="4 8" id="KW-0564">Palmitate</keyword>
<evidence type="ECO:0000256" key="8">
    <source>
        <dbReference type="HAMAP-Rule" id="MF_02204"/>
    </source>
</evidence>
<organism evidence="11 12">
    <name type="scientific">Bombella saccharophila</name>
    <dbReference type="NCBI Taxonomy" id="2967338"/>
    <lineage>
        <taxon>Bacteria</taxon>
        <taxon>Pseudomonadati</taxon>
        <taxon>Pseudomonadota</taxon>
        <taxon>Alphaproteobacteria</taxon>
        <taxon>Acetobacterales</taxon>
        <taxon>Acetobacteraceae</taxon>
        <taxon>Bombella</taxon>
    </lineage>
</organism>
<keyword evidence="7 8" id="KW-0131">Cell cycle</keyword>
<dbReference type="InterPro" id="IPR014169">
    <property type="entry name" value="Pal_lipo_C"/>
</dbReference>
<feature type="region of interest" description="Disordered" evidence="9">
    <location>
        <begin position="26"/>
        <end position="48"/>
    </location>
</feature>
<dbReference type="PROSITE" id="PS51123">
    <property type="entry name" value="OMPA_2"/>
    <property type="match status" value="1"/>
</dbReference>
<keyword evidence="12" id="KW-1185">Reference proteome</keyword>
<dbReference type="Proteomes" id="UP001165648">
    <property type="component" value="Unassembled WGS sequence"/>
</dbReference>
<dbReference type="NCBIfam" id="TIGR02802">
    <property type="entry name" value="Pal_lipo"/>
    <property type="match status" value="1"/>
</dbReference>
<evidence type="ECO:0000313" key="11">
    <source>
        <dbReference type="EMBL" id="MCX5613765.1"/>
    </source>
</evidence>
<proteinExistence type="inferred from homology"/>
<dbReference type="InterPro" id="IPR036737">
    <property type="entry name" value="OmpA-like_sf"/>
</dbReference>
<keyword evidence="3 8" id="KW-0472">Membrane</keyword>
<dbReference type="HAMAP" id="MF_02204">
    <property type="entry name" value="Pal"/>
    <property type="match status" value="1"/>
</dbReference>
<dbReference type="PANTHER" id="PTHR30329:SF21">
    <property type="entry name" value="LIPOPROTEIN YIAD-RELATED"/>
    <property type="match status" value="1"/>
</dbReference>
<keyword evidence="2 8" id="KW-0732">Signal</keyword>
<accession>A0ABT3W3Y9</accession>
<dbReference type="InterPro" id="IPR050330">
    <property type="entry name" value="Bact_OuterMem_StrucFunc"/>
</dbReference>
<dbReference type="PANTHER" id="PTHR30329">
    <property type="entry name" value="STATOR ELEMENT OF FLAGELLAR MOTOR COMPLEX"/>
    <property type="match status" value="1"/>
</dbReference>
<evidence type="ECO:0000256" key="3">
    <source>
        <dbReference type="ARBA" id="ARBA00023136"/>
    </source>
</evidence>
<name>A0ABT3W3Y9_9PROT</name>
<comment type="subcellular location">
    <subcellularLocation>
        <location evidence="8">Cell outer membrane</location>
        <topology evidence="8">Lipid-anchor</topology>
    </subcellularLocation>
</comment>
<evidence type="ECO:0000256" key="7">
    <source>
        <dbReference type="ARBA" id="ARBA00023306"/>
    </source>
</evidence>
<keyword evidence="6 8" id="KW-0449">Lipoprotein</keyword>
<evidence type="ECO:0000259" key="10">
    <source>
        <dbReference type="PROSITE" id="PS51123"/>
    </source>
</evidence>
<gene>
    <name evidence="8 11" type="primary">pal</name>
    <name evidence="11" type="ORF">NQF64_00675</name>
</gene>
<comment type="function">
    <text evidence="8">Part of the Tol-Pal system, which plays a role in outer membrane invagination during cell division and is important for maintaining outer membrane integrity.</text>
</comment>
<reference evidence="11 12" key="1">
    <citation type="submission" date="2022-07" db="EMBL/GenBank/DDBJ databases">
        <title>Bombella genomes.</title>
        <authorList>
            <person name="Harer L."/>
            <person name="Styblova S."/>
            <person name="Ehrmann M."/>
        </authorList>
    </citation>
    <scope>NUCLEOTIDE SEQUENCE [LARGE SCALE GENOMIC DNA]</scope>
    <source>
        <strain evidence="11 12">TMW 2.2558</strain>
    </source>
</reference>
<evidence type="ECO:0000256" key="9">
    <source>
        <dbReference type="SAM" id="MobiDB-lite"/>
    </source>
</evidence>
<dbReference type="PRINTS" id="PR01021">
    <property type="entry name" value="OMPADOMAIN"/>
</dbReference>
<comment type="caution">
    <text evidence="11">The sequence shown here is derived from an EMBL/GenBank/DDBJ whole genome shotgun (WGS) entry which is preliminary data.</text>
</comment>
<evidence type="ECO:0000256" key="6">
    <source>
        <dbReference type="ARBA" id="ARBA00023288"/>
    </source>
</evidence>
<keyword evidence="1 8" id="KW-0132">Cell division</keyword>
<dbReference type="InterPro" id="IPR006664">
    <property type="entry name" value="OMP_bac"/>
</dbReference>
<dbReference type="PROSITE" id="PS51257">
    <property type="entry name" value="PROKAR_LIPOPROTEIN"/>
    <property type="match status" value="1"/>
</dbReference>
<comment type="similarity">
    <text evidence="8">Belongs to the Pal lipoprotein family.</text>
</comment>
<protein>
    <recommendedName>
        <fullName evidence="8">Peptidoglycan-associated lipoprotein</fullName>
        <shortName evidence="8">PAL</shortName>
    </recommendedName>
</protein>
<dbReference type="PRINTS" id="PR01023">
    <property type="entry name" value="NAFLGMOTY"/>
</dbReference>
<evidence type="ECO:0000256" key="5">
    <source>
        <dbReference type="ARBA" id="ARBA00023237"/>
    </source>
</evidence>
<evidence type="ECO:0000256" key="4">
    <source>
        <dbReference type="ARBA" id="ARBA00023139"/>
    </source>
</evidence>
<dbReference type="EMBL" id="JANIDW010000001">
    <property type="protein sequence ID" value="MCX5613765.1"/>
    <property type="molecule type" value="Genomic_DNA"/>
</dbReference>
<sequence>MKITKIAALGMVCALAACSGGHKDDNGDGNGQNVSQQQYNQGPTPGSEGDLVATAGDRVYFELNKNQLDSDARATLDKQAEWLARYPQVNILIAGNCDDRGTEEYNIALGQRRANAAREYLEAKGVAPTRIMTISYGKDRPTADGDTPDAWAQNRNAITSVR</sequence>
<dbReference type="InterPro" id="IPR039001">
    <property type="entry name" value="Pal"/>
</dbReference>
<evidence type="ECO:0000313" key="12">
    <source>
        <dbReference type="Proteomes" id="UP001165648"/>
    </source>
</evidence>
<keyword evidence="5 8" id="KW-0998">Cell outer membrane</keyword>
<feature type="domain" description="OmpA-like" evidence="10">
    <location>
        <begin position="48"/>
        <end position="162"/>
    </location>
</feature>
<dbReference type="Pfam" id="PF00691">
    <property type="entry name" value="OmpA"/>
    <property type="match status" value="1"/>
</dbReference>
<dbReference type="Gene3D" id="3.30.1330.60">
    <property type="entry name" value="OmpA-like domain"/>
    <property type="match status" value="1"/>
</dbReference>
<comment type="subunit">
    <text evidence="8">The Tol-Pal system is composed of five core proteins: the inner membrane proteins TolA, TolQ and TolR, the periplasmic protein TolB and the outer membrane protein Pal. They form a network linking the inner and outer membranes and the peptidoglycan layer.</text>
</comment>